<dbReference type="PANTHER" id="PTHR46206">
    <property type="entry name" value="CYTOCHROME P450"/>
    <property type="match status" value="1"/>
</dbReference>
<evidence type="ECO:0000313" key="10">
    <source>
        <dbReference type="EMBL" id="KAJ5344548.1"/>
    </source>
</evidence>
<keyword evidence="9" id="KW-0472">Membrane</keyword>
<evidence type="ECO:0000313" key="11">
    <source>
        <dbReference type="Proteomes" id="UP001147695"/>
    </source>
</evidence>
<keyword evidence="3 8" id="KW-0349">Heme</keyword>
<dbReference type="GO" id="GO:0020037">
    <property type="term" value="F:heme binding"/>
    <property type="evidence" value="ECO:0007669"/>
    <property type="project" value="InterPro"/>
</dbReference>
<dbReference type="GO" id="GO:0005506">
    <property type="term" value="F:iron ion binding"/>
    <property type="evidence" value="ECO:0007669"/>
    <property type="project" value="InterPro"/>
</dbReference>
<dbReference type="EMBL" id="JAPZBQ010000002">
    <property type="protein sequence ID" value="KAJ5344548.1"/>
    <property type="molecule type" value="Genomic_DNA"/>
</dbReference>
<accession>A0A9W9QU92</accession>
<gene>
    <name evidence="10" type="ORF">N7452_002552</name>
</gene>
<dbReference type="Pfam" id="PF00067">
    <property type="entry name" value="p450"/>
    <property type="match status" value="1"/>
</dbReference>
<evidence type="ECO:0000256" key="3">
    <source>
        <dbReference type="ARBA" id="ARBA00022617"/>
    </source>
</evidence>
<dbReference type="AlphaFoldDB" id="A0A9W9QU92"/>
<reference evidence="10" key="2">
    <citation type="journal article" date="2023" name="IMA Fungus">
        <title>Comparative genomic study of the Penicillium genus elucidates a diverse pangenome and 15 lateral gene transfer events.</title>
        <authorList>
            <person name="Petersen C."/>
            <person name="Sorensen T."/>
            <person name="Nielsen M.R."/>
            <person name="Sondergaard T.E."/>
            <person name="Sorensen J.L."/>
            <person name="Fitzpatrick D.A."/>
            <person name="Frisvad J.C."/>
            <person name="Nielsen K.L."/>
        </authorList>
    </citation>
    <scope>NUCLEOTIDE SEQUENCE</scope>
    <source>
        <strain evidence="10">IBT 35673</strain>
    </source>
</reference>
<name>A0A9W9QU92_PENBR</name>
<organism evidence="10 11">
    <name type="scientific">Penicillium brevicompactum</name>
    <dbReference type="NCBI Taxonomy" id="5074"/>
    <lineage>
        <taxon>Eukaryota</taxon>
        <taxon>Fungi</taxon>
        <taxon>Dikarya</taxon>
        <taxon>Ascomycota</taxon>
        <taxon>Pezizomycotina</taxon>
        <taxon>Eurotiomycetes</taxon>
        <taxon>Eurotiomycetidae</taxon>
        <taxon>Eurotiales</taxon>
        <taxon>Aspergillaceae</taxon>
        <taxon>Penicillium</taxon>
    </lineage>
</organism>
<comment type="caution">
    <text evidence="10">The sequence shown here is derived from an EMBL/GenBank/DDBJ whole genome shotgun (WGS) entry which is preliminary data.</text>
</comment>
<evidence type="ECO:0000256" key="2">
    <source>
        <dbReference type="ARBA" id="ARBA00010617"/>
    </source>
</evidence>
<keyword evidence="4 8" id="KW-0479">Metal-binding</keyword>
<evidence type="ECO:0000256" key="5">
    <source>
        <dbReference type="ARBA" id="ARBA00023002"/>
    </source>
</evidence>
<reference evidence="10" key="1">
    <citation type="submission" date="2022-12" db="EMBL/GenBank/DDBJ databases">
        <authorList>
            <person name="Petersen C."/>
        </authorList>
    </citation>
    <scope>NUCLEOTIDE SEQUENCE</scope>
    <source>
        <strain evidence="10">IBT 35673</strain>
    </source>
</reference>
<protein>
    <recommendedName>
        <fullName evidence="12">Cytochrome P450</fullName>
    </recommendedName>
</protein>
<dbReference type="InterPro" id="IPR001128">
    <property type="entry name" value="Cyt_P450"/>
</dbReference>
<dbReference type="Proteomes" id="UP001147695">
    <property type="component" value="Unassembled WGS sequence"/>
</dbReference>
<dbReference type="GO" id="GO:0004497">
    <property type="term" value="F:monooxygenase activity"/>
    <property type="evidence" value="ECO:0007669"/>
    <property type="project" value="UniProtKB-KW"/>
</dbReference>
<dbReference type="GO" id="GO:0016705">
    <property type="term" value="F:oxidoreductase activity, acting on paired donors, with incorporation or reduction of molecular oxygen"/>
    <property type="evidence" value="ECO:0007669"/>
    <property type="project" value="InterPro"/>
</dbReference>
<evidence type="ECO:0000256" key="6">
    <source>
        <dbReference type="ARBA" id="ARBA00023004"/>
    </source>
</evidence>
<evidence type="ECO:0000256" key="4">
    <source>
        <dbReference type="ARBA" id="ARBA00022723"/>
    </source>
</evidence>
<comment type="cofactor">
    <cofactor evidence="1 8">
        <name>heme</name>
        <dbReference type="ChEBI" id="CHEBI:30413"/>
    </cofactor>
</comment>
<dbReference type="PANTHER" id="PTHR46206:SF1">
    <property type="entry name" value="P450, PUTATIVE (EUROFUNG)-RELATED"/>
    <property type="match status" value="1"/>
</dbReference>
<evidence type="ECO:0000256" key="9">
    <source>
        <dbReference type="SAM" id="Phobius"/>
    </source>
</evidence>
<dbReference type="Gene3D" id="1.10.630.10">
    <property type="entry name" value="Cytochrome P450"/>
    <property type="match status" value="1"/>
</dbReference>
<dbReference type="InterPro" id="IPR036396">
    <property type="entry name" value="Cyt_P450_sf"/>
</dbReference>
<keyword evidence="6 8" id="KW-0408">Iron</keyword>
<keyword evidence="9" id="KW-0812">Transmembrane</keyword>
<comment type="similarity">
    <text evidence="2">Belongs to the cytochrome P450 family.</text>
</comment>
<proteinExistence type="inferred from homology"/>
<keyword evidence="5" id="KW-0560">Oxidoreductase</keyword>
<feature type="transmembrane region" description="Helical" evidence="9">
    <location>
        <begin position="211"/>
        <end position="230"/>
    </location>
</feature>
<evidence type="ECO:0000256" key="8">
    <source>
        <dbReference type="PIRSR" id="PIRSR602403-1"/>
    </source>
</evidence>
<evidence type="ECO:0000256" key="1">
    <source>
        <dbReference type="ARBA" id="ARBA00001971"/>
    </source>
</evidence>
<dbReference type="CDD" id="cd11041">
    <property type="entry name" value="CYP503A1-like"/>
    <property type="match status" value="1"/>
</dbReference>
<dbReference type="PRINTS" id="PR00465">
    <property type="entry name" value="EP450IV"/>
</dbReference>
<evidence type="ECO:0000256" key="7">
    <source>
        <dbReference type="ARBA" id="ARBA00023033"/>
    </source>
</evidence>
<feature type="binding site" description="axial binding residue" evidence="8">
    <location>
        <position position="463"/>
    </location>
    <ligand>
        <name>heme</name>
        <dbReference type="ChEBI" id="CHEBI:30413"/>
    </ligand>
    <ligandPart>
        <name>Fe</name>
        <dbReference type="ChEBI" id="CHEBI:18248"/>
    </ligandPart>
</feature>
<dbReference type="GO" id="GO:0043386">
    <property type="term" value="P:mycotoxin biosynthetic process"/>
    <property type="evidence" value="ECO:0007669"/>
    <property type="project" value="UniProtKB-ARBA"/>
</dbReference>
<keyword evidence="7" id="KW-0503">Monooxygenase</keyword>
<keyword evidence="9" id="KW-1133">Transmembrane helix</keyword>
<dbReference type="InterPro" id="IPR002403">
    <property type="entry name" value="Cyt_P450_E_grp-IV"/>
</dbReference>
<sequence>MQDWNLFPAGAYVALTVIFLTLTIQTSVRPNSAGSGLPWAGRRPEFLADIRACLREHTSGLKTMVSGYKKFGLNGLPWILPGTGFQTQVMLPIEHIKWVIDQPDDVLSHGQFHGERLGLRYFLPGFDFTSQMATVEALRLHLTRNLGKIQGDLMDELRRSVDEAFGMDEEEWKELNVYDAFNDVVFQMSGRVLFGPVLTHNRHFMAQLKRLATWFGAGTLIIGQLVPWQLKRVLGFLYALPTAYYRSVCTRYLWPFFVERFNNMKRKREDPSFDYTPPEDLITWMYRAAFEMKDDKITGAKGIVKRFVILMSGSIASSTAVFSGAVLDLLASDPQLNYYQLLREECDSAFQTEDDWTSSATLLKLHRVDSALRESLRRNPTLLRGHSRMVMPKEGVTLPNGQHIPQGWMIGFPIGAVHADPQYYDEPDLYNPFRFLPKENAPKAMMVTTSHTYLAFGHSKYSCPGRWFASHLMKSLFSYLLVHYDMEPLKERPLNLVMGDLLFPPPSTMIRVRRRVRAAAQ</sequence>
<dbReference type="SUPFAM" id="SSF48264">
    <property type="entry name" value="Cytochrome P450"/>
    <property type="match status" value="1"/>
</dbReference>
<feature type="transmembrane region" description="Helical" evidence="9">
    <location>
        <begin position="6"/>
        <end position="24"/>
    </location>
</feature>
<evidence type="ECO:0008006" key="12">
    <source>
        <dbReference type="Google" id="ProtNLM"/>
    </source>
</evidence>